<dbReference type="EMBL" id="FNNO01000002">
    <property type="protein sequence ID" value="SDW34763.1"/>
    <property type="molecule type" value="Genomic_DNA"/>
</dbReference>
<evidence type="ECO:0000256" key="4">
    <source>
        <dbReference type="ARBA" id="ARBA00022679"/>
    </source>
</evidence>
<keyword evidence="4" id="KW-0808">Transferase</keyword>
<protein>
    <recommendedName>
        <fullName evidence="2">histidine kinase</fullName>
        <ecNumber evidence="2">2.7.13.3</ecNumber>
    </recommendedName>
</protein>
<dbReference type="CDD" id="cd16917">
    <property type="entry name" value="HATPase_UhpB-NarQ-NarX-like"/>
    <property type="match status" value="1"/>
</dbReference>
<proteinExistence type="predicted"/>
<evidence type="ECO:0000256" key="6">
    <source>
        <dbReference type="ARBA" id="ARBA00022777"/>
    </source>
</evidence>
<dbReference type="Gene3D" id="3.30.565.10">
    <property type="entry name" value="Histidine kinase-like ATPase, C-terminal domain"/>
    <property type="match status" value="1"/>
</dbReference>
<keyword evidence="7" id="KW-0067">ATP-binding</keyword>
<dbReference type="RefSeq" id="WP_092722088.1">
    <property type="nucleotide sequence ID" value="NZ_FNNO01000002.1"/>
</dbReference>
<keyword evidence="10" id="KW-0812">Transmembrane</keyword>
<dbReference type="Pfam" id="PF07730">
    <property type="entry name" value="HisKA_3"/>
    <property type="match status" value="1"/>
</dbReference>
<dbReference type="InterPro" id="IPR011712">
    <property type="entry name" value="Sig_transdc_His_kin_sub3_dim/P"/>
</dbReference>
<dbReference type="Pfam" id="PF02518">
    <property type="entry name" value="HATPase_c"/>
    <property type="match status" value="1"/>
</dbReference>
<evidence type="ECO:0000313" key="12">
    <source>
        <dbReference type="EMBL" id="SDW34763.1"/>
    </source>
</evidence>
<evidence type="ECO:0000256" key="8">
    <source>
        <dbReference type="ARBA" id="ARBA00023012"/>
    </source>
</evidence>
<evidence type="ECO:0000256" key="1">
    <source>
        <dbReference type="ARBA" id="ARBA00000085"/>
    </source>
</evidence>
<feature type="transmembrane region" description="Helical" evidence="10">
    <location>
        <begin position="6"/>
        <end position="34"/>
    </location>
</feature>
<keyword evidence="3" id="KW-0597">Phosphoprotein</keyword>
<dbReference type="InterPro" id="IPR050482">
    <property type="entry name" value="Sensor_HK_TwoCompSys"/>
</dbReference>
<dbReference type="InterPro" id="IPR003594">
    <property type="entry name" value="HATPase_dom"/>
</dbReference>
<evidence type="ECO:0000256" key="9">
    <source>
        <dbReference type="SAM" id="Coils"/>
    </source>
</evidence>
<dbReference type="PANTHER" id="PTHR24421:SF10">
    <property type="entry name" value="NITRATE_NITRITE SENSOR PROTEIN NARQ"/>
    <property type="match status" value="1"/>
</dbReference>
<keyword evidence="5" id="KW-0547">Nucleotide-binding</keyword>
<dbReference type="SUPFAM" id="SSF55874">
    <property type="entry name" value="ATPase domain of HSP90 chaperone/DNA topoisomerase II/histidine kinase"/>
    <property type="match status" value="1"/>
</dbReference>
<dbReference type="PANTHER" id="PTHR24421">
    <property type="entry name" value="NITRATE/NITRITE SENSOR PROTEIN NARX-RELATED"/>
    <property type="match status" value="1"/>
</dbReference>
<dbReference type="GO" id="GO:0016020">
    <property type="term" value="C:membrane"/>
    <property type="evidence" value="ECO:0007669"/>
    <property type="project" value="InterPro"/>
</dbReference>
<evidence type="ECO:0000256" key="5">
    <source>
        <dbReference type="ARBA" id="ARBA00022741"/>
    </source>
</evidence>
<sequence length="262" mass="29645">MQEEKNNLIIAVLTGSFFVLLFGFMMLLVVLNFLRSKKKMLLEKKVREAQVQQELLQAQLEMQEQTFKTVSQEIHDNVGQILSLAKVNLSILAMEVGGNEKLNDISELVGKAIRELRALSAGYYADRLLEEGLIIAIRHELEQLEKTGLFTTTFSTQVEPLAVDKNKTIFLFRMIQEALNNMVKHSGATHVSINIFKQEEDIQIMIKDNGKGFDRKKEGFKPGIGLLSIEQRAKIIGAQATVHSEEDRGTIVNLLFKAHNYD</sequence>
<keyword evidence="13" id="KW-1185">Reference proteome</keyword>
<dbReference type="Gene3D" id="1.20.5.1930">
    <property type="match status" value="1"/>
</dbReference>
<dbReference type="GO" id="GO:0046983">
    <property type="term" value="F:protein dimerization activity"/>
    <property type="evidence" value="ECO:0007669"/>
    <property type="project" value="InterPro"/>
</dbReference>
<evidence type="ECO:0000259" key="11">
    <source>
        <dbReference type="SMART" id="SM00387"/>
    </source>
</evidence>
<gene>
    <name evidence="12" type="ORF">SAMN05444410_10261</name>
</gene>
<evidence type="ECO:0000313" key="13">
    <source>
        <dbReference type="Proteomes" id="UP000198711"/>
    </source>
</evidence>
<keyword evidence="8" id="KW-0902">Two-component regulatory system</keyword>
<dbReference type="InterPro" id="IPR036890">
    <property type="entry name" value="HATPase_C_sf"/>
</dbReference>
<evidence type="ECO:0000256" key="10">
    <source>
        <dbReference type="SAM" id="Phobius"/>
    </source>
</evidence>
<feature type="domain" description="Histidine kinase/HSP90-like ATPase" evidence="11">
    <location>
        <begin position="166"/>
        <end position="260"/>
    </location>
</feature>
<comment type="catalytic activity">
    <reaction evidence="1">
        <text>ATP + protein L-histidine = ADP + protein N-phospho-L-histidine.</text>
        <dbReference type="EC" id="2.7.13.3"/>
    </reaction>
</comment>
<comment type="caution">
    <text evidence="12">The sequence shown here is derived from an EMBL/GenBank/DDBJ whole genome shotgun (WGS) entry which is preliminary data.</text>
</comment>
<keyword evidence="10" id="KW-1133">Transmembrane helix</keyword>
<accession>A0A8X8I9N3</accession>
<keyword evidence="10" id="KW-0472">Membrane</keyword>
<evidence type="ECO:0000256" key="2">
    <source>
        <dbReference type="ARBA" id="ARBA00012438"/>
    </source>
</evidence>
<feature type="coiled-coil region" evidence="9">
    <location>
        <begin position="39"/>
        <end position="66"/>
    </location>
</feature>
<evidence type="ECO:0000256" key="7">
    <source>
        <dbReference type="ARBA" id="ARBA00022840"/>
    </source>
</evidence>
<dbReference type="SMART" id="SM00387">
    <property type="entry name" value="HATPase_c"/>
    <property type="match status" value="1"/>
</dbReference>
<dbReference type="GO" id="GO:0000155">
    <property type="term" value="F:phosphorelay sensor kinase activity"/>
    <property type="evidence" value="ECO:0007669"/>
    <property type="project" value="InterPro"/>
</dbReference>
<dbReference type="Proteomes" id="UP000198711">
    <property type="component" value="Unassembled WGS sequence"/>
</dbReference>
<organism evidence="12 13">
    <name type="scientific">Hydrobacter penzbergensis</name>
    <dbReference type="NCBI Taxonomy" id="1235997"/>
    <lineage>
        <taxon>Bacteria</taxon>
        <taxon>Pseudomonadati</taxon>
        <taxon>Bacteroidota</taxon>
        <taxon>Chitinophagia</taxon>
        <taxon>Chitinophagales</taxon>
        <taxon>Chitinophagaceae</taxon>
        <taxon>Hydrobacter</taxon>
    </lineage>
</organism>
<keyword evidence="6 12" id="KW-0418">Kinase</keyword>
<dbReference type="AlphaFoldDB" id="A0A8X8I9N3"/>
<dbReference type="GO" id="GO:0005524">
    <property type="term" value="F:ATP binding"/>
    <property type="evidence" value="ECO:0007669"/>
    <property type="project" value="UniProtKB-KW"/>
</dbReference>
<name>A0A8X8I9N3_9BACT</name>
<reference evidence="12 13" key="1">
    <citation type="submission" date="2016-10" db="EMBL/GenBank/DDBJ databases">
        <authorList>
            <person name="Varghese N."/>
            <person name="Submissions S."/>
        </authorList>
    </citation>
    <scope>NUCLEOTIDE SEQUENCE [LARGE SCALE GENOMIC DNA]</scope>
    <source>
        <strain evidence="12 13">DSM 25353</strain>
    </source>
</reference>
<keyword evidence="9" id="KW-0175">Coiled coil</keyword>
<dbReference type="EC" id="2.7.13.3" evidence="2"/>
<evidence type="ECO:0000256" key="3">
    <source>
        <dbReference type="ARBA" id="ARBA00022553"/>
    </source>
</evidence>